<dbReference type="InterPro" id="IPR002815">
    <property type="entry name" value="Spo11/TopoVI_A"/>
</dbReference>
<keyword evidence="9" id="KW-0413">Isomerase</keyword>
<evidence type="ECO:0000256" key="4">
    <source>
        <dbReference type="ARBA" id="ARBA00012895"/>
    </source>
</evidence>
<dbReference type="InterPro" id="IPR034136">
    <property type="entry name" value="TOPRIM_Topo6A/Spo11"/>
</dbReference>
<dbReference type="Gene3D" id="3.40.1360.10">
    <property type="match status" value="1"/>
</dbReference>
<dbReference type="PANTHER" id="PTHR10848:SF0">
    <property type="entry name" value="MEIOTIC RECOMBINATION PROTEIN SPO11"/>
    <property type="match status" value="1"/>
</dbReference>
<dbReference type="OMA" id="LCTKGYP"/>
<evidence type="ECO:0000256" key="7">
    <source>
        <dbReference type="ARBA" id="ARBA00023029"/>
    </source>
</evidence>
<evidence type="ECO:0000256" key="2">
    <source>
        <dbReference type="ARBA" id="ARBA00001946"/>
    </source>
</evidence>
<gene>
    <name evidence="12" type="ORF">TVY486_1007070</name>
</gene>
<comment type="catalytic activity">
    <reaction evidence="1">
        <text>ATP-dependent breakage, passage and rejoining of double-stranded DNA.</text>
        <dbReference type="EC" id="5.6.2.2"/>
    </reaction>
</comment>
<dbReference type="EC" id="5.6.2.2" evidence="4"/>
<dbReference type="AlphaFoldDB" id="G0U703"/>
<evidence type="ECO:0000259" key="10">
    <source>
        <dbReference type="Pfam" id="PF04406"/>
    </source>
</evidence>
<keyword evidence="8" id="KW-0238">DNA-binding</keyword>
<dbReference type="InterPro" id="IPR013049">
    <property type="entry name" value="Spo11/TopoVI_A_N"/>
</dbReference>
<dbReference type="VEuPathDB" id="TriTrypDB:TvY486_1007070"/>
<feature type="domain" description="Topoisomerase 6 subunit A/Spo11 TOPRIM" evidence="11">
    <location>
        <begin position="221"/>
        <end position="296"/>
    </location>
</feature>
<accession>G0U703</accession>
<evidence type="ECO:0000256" key="5">
    <source>
        <dbReference type="ARBA" id="ARBA00022723"/>
    </source>
</evidence>
<comment type="similarity">
    <text evidence="3">Belongs to the TOP6A family.</text>
</comment>
<dbReference type="Pfam" id="PF21180">
    <property type="entry name" value="TOP6A-Spo11_Toprim"/>
    <property type="match status" value="1"/>
</dbReference>
<dbReference type="GO" id="GO:0003918">
    <property type="term" value="F:DNA topoisomerase type II (double strand cut, ATP-hydrolyzing) activity"/>
    <property type="evidence" value="ECO:0007669"/>
    <property type="project" value="UniProtKB-EC"/>
</dbReference>
<organism evidence="12">
    <name type="scientific">Trypanosoma vivax (strain Y486)</name>
    <dbReference type="NCBI Taxonomy" id="1055687"/>
    <lineage>
        <taxon>Eukaryota</taxon>
        <taxon>Discoba</taxon>
        <taxon>Euglenozoa</taxon>
        <taxon>Kinetoplastea</taxon>
        <taxon>Metakinetoplastina</taxon>
        <taxon>Trypanosomatida</taxon>
        <taxon>Trypanosomatidae</taxon>
        <taxon>Trypanosoma</taxon>
        <taxon>Duttonella</taxon>
    </lineage>
</organism>
<dbReference type="GO" id="GO:0000706">
    <property type="term" value="P:meiotic DNA double-strand break processing"/>
    <property type="evidence" value="ECO:0007669"/>
    <property type="project" value="TreeGrafter"/>
</dbReference>
<dbReference type="GO" id="GO:0005524">
    <property type="term" value="F:ATP binding"/>
    <property type="evidence" value="ECO:0007669"/>
    <property type="project" value="InterPro"/>
</dbReference>
<evidence type="ECO:0000256" key="8">
    <source>
        <dbReference type="ARBA" id="ARBA00023125"/>
    </source>
</evidence>
<dbReference type="GO" id="GO:0007131">
    <property type="term" value="P:reciprocal meiotic recombination"/>
    <property type="evidence" value="ECO:0007669"/>
    <property type="project" value="TreeGrafter"/>
</dbReference>
<dbReference type="InterPro" id="IPR036078">
    <property type="entry name" value="Spo11/TopoVI_A_sf"/>
</dbReference>
<evidence type="ECO:0000256" key="6">
    <source>
        <dbReference type="ARBA" id="ARBA00022842"/>
    </source>
</evidence>
<dbReference type="PRINTS" id="PR01550">
    <property type="entry name" value="TOP6AFAMILY"/>
</dbReference>
<dbReference type="PANTHER" id="PTHR10848">
    <property type="entry name" value="MEIOTIC RECOMBINATION PROTEIN SPO11"/>
    <property type="match status" value="1"/>
</dbReference>
<keyword evidence="5" id="KW-0479">Metal-binding</keyword>
<dbReference type="GO" id="GO:0000228">
    <property type="term" value="C:nuclear chromosome"/>
    <property type="evidence" value="ECO:0007669"/>
    <property type="project" value="TreeGrafter"/>
</dbReference>
<evidence type="ECO:0000256" key="3">
    <source>
        <dbReference type="ARBA" id="ARBA00006559"/>
    </source>
</evidence>
<protein>
    <recommendedName>
        <fullName evidence="4">DNA topoisomerase (ATP-hydrolyzing)</fullName>
        <ecNumber evidence="4">5.6.2.2</ecNumber>
    </recommendedName>
</protein>
<dbReference type="SUPFAM" id="SSF56726">
    <property type="entry name" value="DNA topoisomerase IV, alpha subunit"/>
    <property type="match status" value="1"/>
</dbReference>
<dbReference type="GO" id="GO:0046872">
    <property type="term" value="F:metal ion binding"/>
    <property type="evidence" value="ECO:0007669"/>
    <property type="project" value="UniProtKB-KW"/>
</dbReference>
<evidence type="ECO:0000256" key="9">
    <source>
        <dbReference type="ARBA" id="ARBA00023235"/>
    </source>
</evidence>
<evidence type="ECO:0000256" key="1">
    <source>
        <dbReference type="ARBA" id="ARBA00000185"/>
    </source>
</evidence>
<proteinExistence type="inferred from homology"/>
<name>G0U703_TRYVY</name>
<keyword evidence="6" id="KW-0460">Magnesium</keyword>
<comment type="cofactor">
    <cofactor evidence="2">
        <name>Mg(2+)</name>
        <dbReference type="ChEBI" id="CHEBI:18420"/>
    </cofactor>
</comment>
<evidence type="ECO:0000259" key="11">
    <source>
        <dbReference type="Pfam" id="PF21180"/>
    </source>
</evidence>
<dbReference type="EMBL" id="HE573026">
    <property type="protein sequence ID" value="CCC51660.1"/>
    <property type="molecule type" value="Genomic_DNA"/>
</dbReference>
<keyword evidence="7" id="KW-0799">Topoisomerase</keyword>
<feature type="domain" description="Spo11/DNA topoisomerase VI subunit A N-terminal" evidence="10">
    <location>
        <begin position="82"/>
        <end position="132"/>
    </location>
</feature>
<sequence>MTLTTSARDQEVKHAGEAIVCTYLGALLQTKSSAACMDTLPVRFPRACVPCFSHELRCSSVDAKEDTMMVTQQLTCALRRDAQVFCVLSSVFGMIQQKLECTERDIYYRNTSLFPGGQHETRRSTERLCQWMGGAHLSSSVESSTEKRCYVREDLHIGASGKSILTGNVSFDVPARSPGLRKPLVVSANTDAYGILVDTAMGLRGCNFRDAVGSGGQLSAVVIVEKESTLRTLTVARAALDSDASVCRSVFLCSKGYPCRASRMLLRNLHHELPSIPIVALVDGDPHGIRIVLTFMGLLGGNFNHTLRWDENKCGASDTPITQLIPIHWAGAHPSTLPHKSVGRAPLTPHDEGVLTRTVQRIEEAQLSLRSGEGQYSAYEKADVDIILCSFRDMLREGTWMRKNSTKCSLQALATNPIDLIRKFL</sequence>
<evidence type="ECO:0000313" key="12">
    <source>
        <dbReference type="EMBL" id="CCC51660.1"/>
    </source>
</evidence>
<dbReference type="GO" id="GO:0003677">
    <property type="term" value="F:DNA binding"/>
    <property type="evidence" value="ECO:0007669"/>
    <property type="project" value="UniProtKB-KW"/>
</dbReference>
<dbReference type="Pfam" id="PF04406">
    <property type="entry name" value="TP6A_N"/>
    <property type="match status" value="1"/>
</dbReference>
<dbReference type="GO" id="GO:0042138">
    <property type="term" value="P:meiotic DNA double-strand break formation"/>
    <property type="evidence" value="ECO:0007669"/>
    <property type="project" value="TreeGrafter"/>
</dbReference>
<reference evidence="12" key="1">
    <citation type="journal article" date="2012" name="Proc. Natl. Acad. Sci. U.S.A.">
        <title>Antigenic diversity is generated by distinct evolutionary mechanisms in African trypanosome species.</title>
        <authorList>
            <person name="Jackson A.P."/>
            <person name="Berry A."/>
            <person name="Aslett M."/>
            <person name="Allison H.C."/>
            <person name="Burton P."/>
            <person name="Vavrova-Anderson J."/>
            <person name="Brown R."/>
            <person name="Browne H."/>
            <person name="Corton N."/>
            <person name="Hauser H."/>
            <person name="Gamble J."/>
            <person name="Gilderthorp R."/>
            <person name="Marcello L."/>
            <person name="McQuillan J."/>
            <person name="Otto T.D."/>
            <person name="Quail M.A."/>
            <person name="Sanders M.J."/>
            <person name="van Tonder A."/>
            <person name="Ginger M.L."/>
            <person name="Field M.C."/>
            <person name="Barry J.D."/>
            <person name="Hertz-Fowler C."/>
            <person name="Berriman M."/>
        </authorList>
    </citation>
    <scope>NUCLEOTIDE SEQUENCE</scope>
    <source>
        <strain evidence="12">Y486</strain>
    </source>
</reference>